<feature type="compositionally biased region" description="Basic and acidic residues" evidence="1">
    <location>
        <begin position="12"/>
        <end position="28"/>
    </location>
</feature>
<dbReference type="NCBIfam" id="NF041551">
    <property type="entry name" value="YlcI_YnfO_N"/>
    <property type="match status" value="1"/>
</dbReference>
<protein>
    <submittedName>
        <fullName evidence="2">Putative transcriptional regulator</fullName>
    </submittedName>
</protein>
<keyword evidence="3" id="KW-1185">Reference proteome</keyword>
<name>A0A7W5FSR1_9BURK</name>
<accession>A0A7W5FSR1</accession>
<proteinExistence type="predicted"/>
<feature type="region of interest" description="Disordered" evidence="1">
    <location>
        <begin position="1"/>
        <end position="30"/>
    </location>
</feature>
<organism evidence="2 3">
    <name type="scientific">Pseudoduganella violacea</name>
    <dbReference type="NCBI Taxonomy" id="1715466"/>
    <lineage>
        <taxon>Bacteria</taxon>
        <taxon>Pseudomonadati</taxon>
        <taxon>Pseudomonadota</taxon>
        <taxon>Betaproteobacteria</taxon>
        <taxon>Burkholderiales</taxon>
        <taxon>Oxalobacteraceae</taxon>
        <taxon>Telluria group</taxon>
        <taxon>Pseudoduganella</taxon>
    </lineage>
</organism>
<comment type="caution">
    <text evidence="2">The sequence shown here is derived from an EMBL/GenBank/DDBJ whole genome shotgun (WGS) entry which is preliminary data.</text>
</comment>
<reference evidence="2 3" key="1">
    <citation type="submission" date="2020-08" db="EMBL/GenBank/DDBJ databases">
        <title>Genomic Encyclopedia of Type Strains, Phase III (KMG-III): the genomes of soil and plant-associated and newly described type strains.</title>
        <authorList>
            <person name="Whitman W."/>
        </authorList>
    </citation>
    <scope>NUCLEOTIDE SEQUENCE [LARGE SCALE GENOMIC DNA]</scope>
    <source>
        <strain evidence="2 3">CECT 8897</strain>
    </source>
</reference>
<sequence length="89" mass="10218">MMKTATFPSLRVEPELREAAEQSLHEGETLSSFVEQSIRESIERRRYQREFLARGLASREDAKRTGNYVSSEAVVQRLEDMLAAARSKK</sequence>
<evidence type="ECO:0000313" key="2">
    <source>
        <dbReference type="EMBL" id="MBB3117458.1"/>
    </source>
</evidence>
<dbReference type="RefSeq" id="WP_371871569.1">
    <property type="nucleotide sequence ID" value="NZ_JACHXD010000001.1"/>
</dbReference>
<dbReference type="AlphaFoldDB" id="A0A7W5FSR1"/>
<gene>
    <name evidence="2" type="ORF">FHS03_000477</name>
</gene>
<evidence type="ECO:0000313" key="3">
    <source>
        <dbReference type="Proteomes" id="UP000541535"/>
    </source>
</evidence>
<dbReference type="EMBL" id="JACHXD010000001">
    <property type="protein sequence ID" value="MBB3117458.1"/>
    <property type="molecule type" value="Genomic_DNA"/>
</dbReference>
<dbReference type="Proteomes" id="UP000541535">
    <property type="component" value="Unassembled WGS sequence"/>
</dbReference>
<evidence type="ECO:0000256" key="1">
    <source>
        <dbReference type="SAM" id="MobiDB-lite"/>
    </source>
</evidence>